<feature type="non-terminal residue" evidence="1">
    <location>
        <position position="130"/>
    </location>
</feature>
<proteinExistence type="predicted"/>
<name>A0ACA9NEB4_9GLOM</name>
<organism evidence="1 2">
    <name type="scientific">Scutellospora calospora</name>
    <dbReference type="NCBI Taxonomy" id="85575"/>
    <lineage>
        <taxon>Eukaryota</taxon>
        <taxon>Fungi</taxon>
        <taxon>Fungi incertae sedis</taxon>
        <taxon>Mucoromycota</taxon>
        <taxon>Glomeromycotina</taxon>
        <taxon>Glomeromycetes</taxon>
        <taxon>Diversisporales</taxon>
        <taxon>Gigasporaceae</taxon>
        <taxon>Scutellospora</taxon>
    </lineage>
</organism>
<dbReference type="EMBL" id="CAJVPM010023676">
    <property type="protein sequence ID" value="CAG8650533.1"/>
    <property type="molecule type" value="Genomic_DNA"/>
</dbReference>
<reference evidence="1" key="1">
    <citation type="submission" date="2021-06" db="EMBL/GenBank/DDBJ databases">
        <authorList>
            <person name="Kallberg Y."/>
            <person name="Tangrot J."/>
            <person name="Rosling A."/>
        </authorList>
    </citation>
    <scope>NUCLEOTIDE SEQUENCE</scope>
    <source>
        <strain evidence="1">AU212A</strain>
    </source>
</reference>
<sequence>FLLPNNSNYGDKTLITKAGSLALFVEKSSSGLRLNIGLFNDLNKRDLNEGCAIAVKAGVGIFATILIGIVAYYFGAAIVSAVTSVLMTWWGTLIEEKLITSVSAIFWTAAANLVVAFVDSMVRTICAKPE</sequence>
<evidence type="ECO:0000313" key="1">
    <source>
        <dbReference type="EMBL" id="CAG8650533.1"/>
    </source>
</evidence>
<evidence type="ECO:0000313" key="2">
    <source>
        <dbReference type="Proteomes" id="UP000789860"/>
    </source>
</evidence>
<gene>
    <name evidence="1" type="ORF">SCALOS_LOCUS8647</name>
</gene>
<dbReference type="Proteomes" id="UP000789860">
    <property type="component" value="Unassembled WGS sequence"/>
</dbReference>
<comment type="caution">
    <text evidence="1">The sequence shown here is derived from an EMBL/GenBank/DDBJ whole genome shotgun (WGS) entry which is preliminary data.</text>
</comment>
<accession>A0ACA9NEB4</accession>
<feature type="non-terminal residue" evidence="1">
    <location>
        <position position="1"/>
    </location>
</feature>
<protein>
    <submittedName>
        <fullName evidence="1">8610_t:CDS:1</fullName>
    </submittedName>
</protein>
<keyword evidence="2" id="KW-1185">Reference proteome</keyword>